<keyword evidence="2" id="KW-1185">Reference proteome</keyword>
<dbReference type="EMBL" id="CP097635">
    <property type="protein sequence ID" value="URI06125.1"/>
    <property type="molecule type" value="Genomic_DNA"/>
</dbReference>
<accession>A0ABY4S450</accession>
<name>A0ABY4S450_AQUTE</name>
<dbReference type="NCBIfam" id="TIGR02574">
    <property type="entry name" value="stabl_TIGR02574"/>
    <property type="match status" value="1"/>
</dbReference>
<organism evidence="1 2">
    <name type="scientific">Aquincola tertiaricarbonis</name>
    <dbReference type="NCBI Taxonomy" id="391953"/>
    <lineage>
        <taxon>Bacteria</taxon>
        <taxon>Pseudomonadati</taxon>
        <taxon>Pseudomonadota</taxon>
        <taxon>Betaproteobacteria</taxon>
        <taxon>Burkholderiales</taxon>
        <taxon>Sphaerotilaceae</taxon>
        <taxon>Aquincola</taxon>
    </lineage>
</organism>
<dbReference type="Pfam" id="PF09720">
    <property type="entry name" value="Unstab_antitox"/>
    <property type="match status" value="1"/>
</dbReference>
<dbReference type="RefSeq" id="WP_250194389.1">
    <property type="nucleotide sequence ID" value="NZ_CP097635.1"/>
</dbReference>
<gene>
    <name evidence="1" type="ORF">MW290_09305</name>
</gene>
<proteinExistence type="predicted"/>
<reference evidence="1" key="1">
    <citation type="submission" date="2022-05" db="EMBL/GenBank/DDBJ databases">
        <title>An RpoN-dependent PEP-CTERM gene is involved in floc formation of an Aquincola tertiaricarbonis strain.</title>
        <authorList>
            <person name="Qiu D."/>
            <person name="Xia M."/>
        </authorList>
    </citation>
    <scope>NUCLEOTIDE SEQUENCE</scope>
    <source>
        <strain evidence="1">RN12</strain>
    </source>
</reference>
<evidence type="ECO:0000313" key="2">
    <source>
        <dbReference type="Proteomes" id="UP001056201"/>
    </source>
</evidence>
<dbReference type="Proteomes" id="UP001056201">
    <property type="component" value="Chromosome 1"/>
</dbReference>
<evidence type="ECO:0000313" key="1">
    <source>
        <dbReference type="EMBL" id="URI06125.1"/>
    </source>
</evidence>
<dbReference type="InterPro" id="IPR013406">
    <property type="entry name" value="CHP02574_addiction_mod"/>
</dbReference>
<protein>
    <submittedName>
        <fullName evidence="1">Addiction module protein</fullName>
    </submittedName>
</protein>
<sequence>MTDLVAELSAQAQSLPPEDRARLAEALLASLDPAESDVDTAWSDELRRRIADLETGAVEAIPADQAFARVRAQLRP</sequence>